<dbReference type="GO" id="GO:0042795">
    <property type="term" value="P:snRNA transcription by RNA polymerase II"/>
    <property type="evidence" value="ECO:0007669"/>
    <property type="project" value="TreeGrafter"/>
</dbReference>
<dbReference type="GO" id="GO:0000978">
    <property type="term" value="F:RNA polymerase II cis-regulatory region sequence-specific DNA binding"/>
    <property type="evidence" value="ECO:0007669"/>
    <property type="project" value="TreeGrafter"/>
</dbReference>
<protein>
    <submittedName>
        <fullName evidence="9">snRNA-activating protein complex subunit 4</fullName>
    </submittedName>
</protein>
<feature type="domain" description="HTH myb-type" evidence="8">
    <location>
        <begin position="220"/>
        <end position="276"/>
    </location>
</feature>
<dbReference type="GO" id="GO:0001006">
    <property type="term" value="F:RNA polymerase III type 3 promoter sequence-specific DNA binding"/>
    <property type="evidence" value="ECO:0007669"/>
    <property type="project" value="TreeGrafter"/>
</dbReference>
<dbReference type="OrthoDB" id="2143914at2759"/>
<feature type="domain" description="Myb-like" evidence="7">
    <location>
        <begin position="329"/>
        <end position="380"/>
    </location>
</feature>
<evidence type="ECO:0000256" key="5">
    <source>
        <dbReference type="ARBA" id="ARBA00023242"/>
    </source>
</evidence>
<feature type="region of interest" description="Disordered" evidence="6">
    <location>
        <begin position="450"/>
        <end position="475"/>
    </location>
</feature>
<accession>A0A154PAS1</accession>
<feature type="domain" description="HTH myb-type" evidence="8">
    <location>
        <begin position="390"/>
        <end position="439"/>
    </location>
</feature>
<dbReference type="Pfam" id="PF00249">
    <property type="entry name" value="Myb_DNA-binding"/>
    <property type="match status" value="4"/>
</dbReference>
<evidence type="ECO:0000256" key="6">
    <source>
        <dbReference type="SAM" id="MobiDB-lite"/>
    </source>
</evidence>
<dbReference type="PROSITE" id="PS51294">
    <property type="entry name" value="HTH_MYB"/>
    <property type="match status" value="3"/>
</dbReference>
<name>A0A154PAS1_DUFNO</name>
<dbReference type="Gene3D" id="1.10.10.60">
    <property type="entry name" value="Homeodomain-like"/>
    <property type="match status" value="4"/>
</dbReference>
<keyword evidence="2" id="KW-0805">Transcription regulation</keyword>
<dbReference type="SMART" id="SM00717">
    <property type="entry name" value="SANT"/>
    <property type="match status" value="5"/>
</dbReference>
<evidence type="ECO:0000313" key="10">
    <source>
        <dbReference type="Proteomes" id="UP000076502"/>
    </source>
</evidence>
<dbReference type="CDD" id="cd00167">
    <property type="entry name" value="SANT"/>
    <property type="match status" value="3"/>
</dbReference>
<dbReference type="InterPro" id="IPR051575">
    <property type="entry name" value="Myb-like_DNA-bd"/>
</dbReference>
<dbReference type="GO" id="GO:0005634">
    <property type="term" value="C:nucleus"/>
    <property type="evidence" value="ECO:0007669"/>
    <property type="project" value="UniProtKB-SubCell"/>
</dbReference>
<dbReference type="AlphaFoldDB" id="A0A154PAS1"/>
<dbReference type="InterPro" id="IPR009057">
    <property type="entry name" value="Homeodomain-like_sf"/>
</dbReference>
<dbReference type="GO" id="GO:0019185">
    <property type="term" value="C:snRNA-activating protein complex"/>
    <property type="evidence" value="ECO:0007669"/>
    <property type="project" value="TreeGrafter"/>
</dbReference>
<dbReference type="EMBL" id="KQ434864">
    <property type="protein sequence ID" value="KZC09036.1"/>
    <property type="molecule type" value="Genomic_DNA"/>
</dbReference>
<dbReference type="InterPro" id="IPR001005">
    <property type="entry name" value="SANT/Myb"/>
</dbReference>
<feature type="region of interest" description="Disordered" evidence="6">
    <location>
        <begin position="840"/>
        <end position="864"/>
    </location>
</feature>
<evidence type="ECO:0000256" key="2">
    <source>
        <dbReference type="ARBA" id="ARBA00023015"/>
    </source>
</evidence>
<evidence type="ECO:0000259" key="8">
    <source>
        <dbReference type="PROSITE" id="PS51294"/>
    </source>
</evidence>
<gene>
    <name evidence="9" type="ORF">WN55_11499</name>
</gene>
<dbReference type="GO" id="GO:0042796">
    <property type="term" value="P:snRNA transcription by RNA polymerase III"/>
    <property type="evidence" value="ECO:0007669"/>
    <property type="project" value="TreeGrafter"/>
</dbReference>
<feature type="domain" description="Myb-like" evidence="7">
    <location>
        <begin position="282"/>
        <end position="328"/>
    </location>
</feature>
<dbReference type="SUPFAM" id="SSF46689">
    <property type="entry name" value="Homeodomain-like"/>
    <property type="match status" value="3"/>
</dbReference>
<keyword evidence="5" id="KW-0539">Nucleus</keyword>
<evidence type="ECO:0000256" key="1">
    <source>
        <dbReference type="ARBA" id="ARBA00004123"/>
    </source>
</evidence>
<dbReference type="PANTHER" id="PTHR46621:SF1">
    <property type="entry name" value="SNRNA-ACTIVATING PROTEIN COMPLEX SUBUNIT 4"/>
    <property type="match status" value="1"/>
</dbReference>
<proteinExistence type="predicted"/>
<dbReference type="InterPro" id="IPR017930">
    <property type="entry name" value="Myb_dom"/>
</dbReference>
<feature type="compositionally biased region" description="Basic residues" evidence="6">
    <location>
        <begin position="840"/>
        <end position="854"/>
    </location>
</feature>
<feature type="domain" description="Myb-like" evidence="7">
    <location>
        <begin position="382"/>
        <end position="427"/>
    </location>
</feature>
<dbReference type="PANTHER" id="PTHR46621">
    <property type="entry name" value="SNRNA-ACTIVATING PROTEIN COMPLEX SUBUNIT 4"/>
    <property type="match status" value="1"/>
</dbReference>
<feature type="domain" description="Myb-like" evidence="7">
    <location>
        <begin position="220"/>
        <end position="272"/>
    </location>
</feature>
<dbReference type="PROSITE" id="PS50090">
    <property type="entry name" value="MYB_LIKE"/>
    <property type="match status" value="4"/>
</dbReference>
<keyword evidence="10" id="KW-1185">Reference proteome</keyword>
<evidence type="ECO:0000313" key="9">
    <source>
        <dbReference type="EMBL" id="KZC09036.1"/>
    </source>
</evidence>
<dbReference type="STRING" id="178035.A0A154PAS1"/>
<keyword evidence="4" id="KW-0804">Transcription</keyword>
<organism evidence="9 10">
    <name type="scientific">Dufourea novaeangliae</name>
    <name type="common">Sweat bee</name>
    <dbReference type="NCBI Taxonomy" id="178035"/>
    <lineage>
        <taxon>Eukaryota</taxon>
        <taxon>Metazoa</taxon>
        <taxon>Ecdysozoa</taxon>
        <taxon>Arthropoda</taxon>
        <taxon>Hexapoda</taxon>
        <taxon>Insecta</taxon>
        <taxon>Pterygota</taxon>
        <taxon>Neoptera</taxon>
        <taxon>Endopterygota</taxon>
        <taxon>Hymenoptera</taxon>
        <taxon>Apocrita</taxon>
        <taxon>Aculeata</taxon>
        <taxon>Apoidea</taxon>
        <taxon>Anthophila</taxon>
        <taxon>Halictidae</taxon>
        <taxon>Rophitinae</taxon>
        <taxon>Dufourea</taxon>
    </lineage>
</organism>
<feature type="domain" description="HTH myb-type" evidence="8">
    <location>
        <begin position="329"/>
        <end position="384"/>
    </location>
</feature>
<reference evidence="9 10" key="1">
    <citation type="submission" date="2015-07" db="EMBL/GenBank/DDBJ databases">
        <title>The genome of Dufourea novaeangliae.</title>
        <authorList>
            <person name="Pan H."/>
            <person name="Kapheim K."/>
        </authorList>
    </citation>
    <scope>NUCLEOTIDE SEQUENCE [LARGE SCALE GENOMIC DNA]</scope>
    <source>
        <strain evidence="9">0120121106</strain>
        <tissue evidence="9">Whole body</tissue>
    </source>
</reference>
<keyword evidence="3" id="KW-0238">DNA-binding</keyword>
<evidence type="ECO:0000256" key="3">
    <source>
        <dbReference type="ARBA" id="ARBA00023125"/>
    </source>
</evidence>
<comment type="subcellular location">
    <subcellularLocation>
        <location evidence="1">Nucleus</location>
    </subcellularLocation>
</comment>
<dbReference type="Proteomes" id="UP000076502">
    <property type="component" value="Unassembled WGS sequence"/>
</dbReference>
<evidence type="ECO:0000259" key="7">
    <source>
        <dbReference type="PROSITE" id="PS50090"/>
    </source>
</evidence>
<feature type="compositionally biased region" description="Basic and acidic residues" evidence="6">
    <location>
        <begin position="452"/>
        <end position="466"/>
    </location>
</feature>
<evidence type="ECO:0000256" key="4">
    <source>
        <dbReference type="ARBA" id="ARBA00023163"/>
    </source>
</evidence>
<sequence>MLVNSLETFAEDSTLQRKSEYETENRILTCDTDDCSSLLRFNEGIIILLLDLKKHITCTLQKCEKKLTVIEASLQRFATGDTKVLICNAGIPYFKDRSFFFAPNNEDETLKDNRKELQVRNLPKVTPWTKKERNTLSKAIQEDATYLTLVEHIRDQDSMPKSNRRINKKSKKRSLQPRDFIELVDSLRGRDFDWFKISSEHFENVHSPLDCKVMWNVFLHPRINKNSWTKLEDIKLEEIAKGHQFQDWDGVAKELNTNRTAYQCFIRYNTTRKFPKATNCVWEKEEDDRLLKLVKIFKIGNFIPWGEIGSWMKNRTKQQVYFRWTYSLTPCLTKGRFSKSEDNILRDAVSKYGTNFRKISAALMPHRSTVQLHERYQTLTMNQTENWNVWTLKEDSTLLKLFESFGTNWARIAKEFSCKTRIQLRHRHAAIQRYVKRGISIFELHNPHLNSRRIEKNQGKKNEESNQSKLNYNKSASDRDYNVDQELIEYFRKEQTTARSVREQKCYTTNDLNNKTKQLYNILQLLNANLSIPDDINNFKLHDKHRQLLYSLKEYIAAKNAGNMQHKAVVDKCSSLMFGISNTTKEGSRPTLLASSGSRVKLKRSYKTQGIDYHLNTNNTFLVERPKDFQNLDFVTFHIGGNEQELQFEKFSRSLVLHSPKGKLFAQNNEDSFAVSFGTSLDHNNGGINNLNYFKKIRSKNIVDYSPVESSSIHDRVNCAMLPIVNYGKSHKSSTKNITSSDMRNIKKTSDKHINSSAIETTYATLLSLKNLMYFKQLNEIYNNPRQTPAMSKRFQESVRLLEMRLELLFTYPIGLSKTVLPQFYAMDTFSYDDVTPKRKTPKMLKKQKTKLRSHNTSDEDVNQ</sequence>